<dbReference type="PANTHER" id="PTHR43046:SF14">
    <property type="entry name" value="MUTT_NUDIX FAMILY PROTEIN"/>
    <property type="match status" value="1"/>
</dbReference>
<proteinExistence type="inferred from homology"/>
<feature type="domain" description="Nudix hydrolase" evidence="4">
    <location>
        <begin position="7"/>
        <end position="134"/>
    </location>
</feature>
<dbReference type="OrthoDB" id="289720at2"/>
<dbReference type="PROSITE" id="PS00893">
    <property type="entry name" value="NUDIX_BOX"/>
    <property type="match status" value="1"/>
</dbReference>
<reference evidence="5 6" key="1">
    <citation type="submission" date="2017-02" db="EMBL/GenBank/DDBJ databases">
        <title>Ketogulonicigenium robustum SPU B003 Genome sequencing and assembly.</title>
        <authorList>
            <person name="Li Y."/>
            <person name="Liu L."/>
            <person name="Wang C."/>
            <person name="Zhang M."/>
            <person name="Zhang T."/>
            <person name="Zhang Y."/>
        </authorList>
    </citation>
    <scope>NUCLEOTIDE SEQUENCE [LARGE SCALE GENOMIC DNA]</scope>
    <source>
        <strain evidence="5 6">SPU_B003</strain>
    </source>
</reference>
<keyword evidence="2 3" id="KW-0378">Hydrolase</keyword>
<gene>
    <name evidence="5" type="primary">mutT</name>
    <name evidence="5" type="ORF">BVG79_00019</name>
</gene>
<dbReference type="KEGG" id="kro:BVG79_00019"/>
<keyword evidence="6" id="KW-1185">Reference proteome</keyword>
<dbReference type="PANTHER" id="PTHR43046">
    <property type="entry name" value="GDP-MANNOSE MANNOSYL HYDROLASE"/>
    <property type="match status" value="1"/>
</dbReference>
<dbReference type="RefSeq" id="WP_085785114.1">
    <property type="nucleotide sequence ID" value="NZ_CP019937.1"/>
</dbReference>
<dbReference type="InterPro" id="IPR020476">
    <property type="entry name" value="Nudix_hydrolase"/>
</dbReference>
<dbReference type="Gene3D" id="3.90.79.10">
    <property type="entry name" value="Nucleoside Triphosphate Pyrophosphohydrolase"/>
    <property type="match status" value="1"/>
</dbReference>
<evidence type="ECO:0000256" key="3">
    <source>
        <dbReference type="RuleBase" id="RU003476"/>
    </source>
</evidence>
<dbReference type="Pfam" id="PF00293">
    <property type="entry name" value="NUDIX"/>
    <property type="match status" value="1"/>
</dbReference>
<dbReference type="Proteomes" id="UP000242447">
    <property type="component" value="Chromosome"/>
</dbReference>
<dbReference type="InterPro" id="IPR020084">
    <property type="entry name" value="NUDIX_hydrolase_CS"/>
</dbReference>
<evidence type="ECO:0000313" key="6">
    <source>
        <dbReference type="Proteomes" id="UP000242447"/>
    </source>
</evidence>
<dbReference type="EMBL" id="CP019937">
    <property type="protein sequence ID" value="ARO13381.1"/>
    <property type="molecule type" value="Genomic_DNA"/>
</dbReference>
<dbReference type="STRING" id="92947.BVG79_00019"/>
<evidence type="ECO:0000256" key="1">
    <source>
        <dbReference type="ARBA" id="ARBA00001946"/>
    </source>
</evidence>
<sequence length="145" mass="15861">MKVDDPHPFDGAKVAILMGGRLLMTLRDQRAGLAFSGLWDLPGGAREGAETPRACAARELREEVGLDLATGALLWARAFEGPRGVQWFLVADLPSAPVRFGDEGQGWAFVDPARFPDLPGVIPHLQQRFRLFLDLSPFNGLMPPK</sequence>
<evidence type="ECO:0000259" key="4">
    <source>
        <dbReference type="PROSITE" id="PS51462"/>
    </source>
</evidence>
<dbReference type="SUPFAM" id="SSF55811">
    <property type="entry name" value="Nudix"/>
    <property type="match status" value="1"/>
</dbReference>
<accession>A0A1W6NVZ6</accession>
<dbReference type="PRINTS" id="PR00502">
    <property type="entry name" value="NUDIXFAMILY"/>
</dbReference>
<dbReference type="InterPro" id="IPR000086">
    <property type="entry name" value="NUDIX_hydrolase_dom"/>
</dbReference>
<organism evidence="5 6">
    <name type="scientific">Ketogulonicigenium robustum</name>
    <dbReference type="NCBI Taxonomy" id="92947"/>
    <lineage>
        <taxon>Bacteria</taxon>
        <taxon>Pseudomonadati</taxon>
        <taxon>Pseudomonadota</taxon>
        <taxon>Alphaproteobacteria</taxon>
        <taxon>Rhodobacterales</taxon>
        <taxon>Roseobacteraceae</taxon>
        <taxon>Ketogulonicigenium</taxon>
    </lineage>
</organism>
<dbReference type="InterPro" id="IPR015797">
    <property type="entry name" value="NUDIX_hydrolase-like_dom_sf"/>
</dbReference>
<comment type="cofactor">
    <cofactor evidence="1">
        <name>Mg(2+)</name>
        <dbReference type="ChEBI" id="CHEBI:18420"/>
    </cofactor>
</comment>
<dbReference type="GO" id="GO:0035539">
    <property type="term" value="F:8-oxo-7,8-dihydrodeoxyguanosine triphosphate pyrophosphatase activity"/>
    <property type="evidence" value="ECO:0007669"/>
    <property type="project" value="UniProtKB-EC"/>
</dbReference>
<evidence type="ECO:0000256" key="2">
    <source>
        <dbReference type="ARBA" id="ARBA00022801"/>
    </source>
</evidence>
<evidence type="ECO:0000313" key="5">
    <source>
        <dbReference type="EMBL" id="ARO13381.1"/>
    </source>
</evidence>
<dbReference type="PROSITE" id="PS51462">
    <property type="entry name" value="NUDIX"/>
    <property type="match status" value="1"/>
</dbReference>
<protein>
    <submittedName>
        <fullName evidence="5">8-oxo-dGTP diphosphatase</fullName>
        <ecNumber evidence="5">3.6.1.55</ecNumber>
    </submittedName>
</protein>
<name>A0A1W6NVZ6_9RHOB</name>
<dbReference type="AlphaFoldDB" id="A0A1W6NVZ6"/>
<dbReference type="EC" id="3.6.1.55" evidence="5"/>
<comment type="similarity">
    <text evidence="3">Belongs to the Nudix hydrolase family.</text>
</comment>